<dbReference type="EMBL" id="JX627580">
    <property type="protein sequence ID" value="AGO88269.1"/>
    <property type="molecule type" value="Genomic_DNA"/>
</dbReference>
<protein>
    <submittedName>
        <fullName evidence="1">Transposase</fullName>
    </submittedName>
</protein>
<reference evidence="1" key="1">
    <citation type="journal article" date="2014" name="PLoS ONE">
        <title>Genome Information of Methylobacterium oryzae, a Plant-Probiotic Methylotroph in the Phyllosphere.</title>
        <authorList>
            <person name="Kwak M.J."/>
            <person name="Jeong H."/>
            <person name="Madhaiyan M."/>
            <person name="Lee Y."/>
            <person name="Sa T.M."/>
            <person name="Oh T.K."/>
            <person name="Kim J.F."/>
        </authorList>
    </citation>
    <scope>NUCLEOTIDE SEQUENCE</scope>
    <source>
        <strain evidence="1">CBMB20</strain>
        <plasmid evidence="1">pMOC1</plasmid>
    </source>
</reference>
<evidence type="ECO:0000313" key="1">
    <source>
        <dbReference type="EMBL" id="AGO88269.1"/>
    </source>
</evidence>
<gene>
    <name evidence="1" type="ORF">MOC_1p0031</name>
</gene>
<accession>A0A088B343</accession>
<name>A0A088B343_9HYPH</name>
<dbReference type="InterPro" id="IPR036397">
    <property type="entry name" value="RNaseH_sf"/>
</dbReference>
<organism evidence="1">
    <name type="scientific">Methylobacterium oryzae CBMB20</name>
    <dbReference type="NCBI Taxonomy" id="693986"/>
    <lineage>
        <taxon>Bacteria</taxon>
        <taxon>Pseudomonadati</taxon>
        <taxon>Pseudomonadota</taxon>
        <taxon>Alphaproteobacteria</taxon>
        <taxon>Hyphomicrobiales</taxon>
        <taxon>Methylobacteriaceae</taxon>
        <taxon>Methylobacterium</taxon>
    </lineage>
</organism>
<keyword evidence="1" id="KW-0614">Plasmid</keyword>
<sequence length="124" mass="13856">MWVACPLHCCDREAMSCVATMAGITGEDVRDLMVAAVEHRFGPVNQLPSLIEWLTDNGNYYVARDTRRFAHEPGLIPKTTPLESLLSNGMAEAFVRTLKRDYVCVSVLPDAESVLRQLPVWLAH</sequence>
<dbReference type="Gene3D" id="3.30.420.10">
    <property type="entry name" value="Ribonuclease H-like superfamily/Ribonuclease H"/>
    <property type="match status" value="1"/>
</dbReference>
<dbReference type="GO" id="GO:0003676">
    <property type="term" value="F:nucleic acid binding"/>
    <property type="evidence" value="ECO:0007669"/>
    <property type="project" value="InterPro"/>
</dbReference>
<geneLocation type="plasmid" evidence="1">
    <name>pMOC1</name>
</geneLocation>
<proteinExistence type="predicted"/>
<dbReference type="AlphaFoldDB" id="A0A088B343"/>
<dbReference type="InterPro" id="IPR012337">
    <property type="entry name" value="RNaseH-like_sf"/>
</dbReference>
<dbReference type="SUPFAM" id="SSF53098">
    <property type="entry name" value="Ribonuclease H-like"/>
    <property type="match status" value="1"/>
</dbReference>